<keyword evidence="3" id="KW-1185">Reference proteome</keyword>
<dbReference type="InterPro" id="IPR009784">
    <property type="entry name" value="DUF1349"/>
</dbReference>
<proteinExistence type="predicted"/>
<feature type="compositionally biased region" description="Polar residues" evidence="1">
    <location>
        <begin position="1"/>
        <end position="12"/>
    </location>
</feature>
<feature type="compositionally biased region" description="Low complexity" evidence="1">
    <location>
        <begin position="95"/>
        <end position="139"/>
    </location>
</feature>
<name>A0A9P8IF26_9PEZI</name>
<feature type="compositionally biased region" description="Pro residues" evidence="1">
    <location>
        <begin position="153"/>
        <end position="163"/>
    </location>
</feature>
<dbReference type="PANTHER" id="PTHR35332">
    <property type="entry name" value="REGULATION OF ENOLASE PROTEIN 1"/>
    <property type="match status" value="1"/>
</dbReference>
<feature type="region of interest" description="Disordered" evidence="1">
    <location>
        <begin position="1"/>
        <end position="44"/>
    </location>
</feature>
<evidence type="ECO:0000313" key="3">
    <source>
        <dbReference type="Proteomes" id="UP000750711"/>
    </source>
</evidence>
<feature type="region of interest" description="Disordered" evidence="1">
    <location>
        <begin position="81"/>
        <end position="163"/>
    </location>
</feature>
<sequence>MPPSSSSFTRLNHPQPVPSWMGSFTLSAPPNTDLWRKPPSRDTSTAPILYTALRSPFIAAEVTVSADWELEWDQGGLVIFAGAPPGRLPDPNNPSPNTSTSTNSSTTATSSPSPSSNPPATSAASTSTSTSTPASTSTTQSQAQLQPQRHIEPPPPYLPPPPASKWVKAGLEFYNNAPHASAVCATSDGADWALAPLFPSSSTYSPHMGHLTHTPTPPLRVKLERVGHALWIWFSTDPPGAAAMGWR</sequence>
<organism evidence="2 3">
    <name type="scientific">Trichoglossum hirsutum</name>
    <dbReference type="NCBI Taxonomy" id="265104"/>
    <lineage>
        <taxon>Eukaryota</taxon>
        <taxon>Fungi</taxon>
        <taxon>Dikarya</taxon>
        <taxon>Ascomycota</taxon>
        <taxon>Pezizomycotina</taxon>
        <taxon>Geoglossomycetes</taxon>
        <taxon>Geoglossales</taxon>
        <taxon>Geoglossaceae</taxon>
        <taxon>Trichoglossum</taxon>
    </lineage>
</organism>
<reference evidence="2" key="1">
    <citation type="submission" date="2021-03" db="EMBL/GenBank/DDBJ databases">
        <title>Comparative genomics and phylogenomic investigation of the class Geoglossomycetes provide insights into ecological specialization and systematics.</title>
        <authorList>
            <person name="Melie T."/>
            <person name="Pirro S."/>
            <person name="Miller A.N."/>
            <person name="Quandt A."/>
        </authorList>
    </citation>
    <scope>NUCLEOTIDE SEQUENCE</scope>
    <source>
        <strain evidence="2">CAQ_001_2017</strain>
    </source>
</reference>
<dbReference type="EMBL" id="JAGHQM010003536">
    <property type="protein sequence ID" value="KAH0543178.1"/>
    <property type="molecule type" value="Genomic_DNA"/>
</dbReference>
<gene>
    <name evidence="2" type="ORF">GP486_008591</name>
</gene>
<evidence type="ECO:0000313" key="2">
    <source>
        <dbReference type="EMBL" id="KAH0543178.1"/>
    </source>
</evidence>
<feature type="non-terminal residue" evidence="2">
    <location>
        <position position="247"/>
    </location>
</feature>
<dbReference type="Pfam" id="PF07081">
    <property type="entry name" value="DUF1349"/>
    <property type="match status" value="1"/>
</dbReference>
<comment type="caution">
    <text evidence="2">The sequence shown here is derived from an EMBL/GenBank/DDBJ whole genome shotgun (WGS) entry which is preliminary data.</text>
</comment>
<dbReference type="PANTHER" id="PTHR35332:SF3">
    <property type="entry name" value="FUCOSE-SPECIFIC LECTIN"/>
    <property type="match status" value="1"/>
</dbReference>
<dbReference type="AlphaFoldDB" id="A0A9P8IF26"/>
<accession>A0A9P8IF26</accession>
<dbReference type="Proteomes" id="UP000750711">
    <property type="component" value="Unassembled WGS sequence"/>
</dbReference>
<protein>
    <submittedName>
        <fullName evidence="2">Uncharacterized protein</fullName>
    </submittedName>
</protein>
<evidence type="ECO:0000256" key="1">
    <source>
        <dbReference type="SAM" id="MobiDB-lite"/>
    </source>
</evidence>
<dbReference type="Gene3D" id="2.60.120.200">
    <property type="match status" value="1"/>
</dbReference>